<dbReference type="Proteomes" id="UP000255103">
    <property type="component" value="Unassembled WGS sequence"/>
</dbReference>
<dbReference type="PROSITE" id="PS50885">
    <property type="entry name" value="HAMP"/>
    <property type="match status" value="1"/>
</dbReference>
<evidence type="ECO:0000256" key="1">
    <source>
        <dbReference type="ARBA" id="ARBA00023224"/>
    </source>
</evidence>
<feature type="transmembrane region" description="Helical" evidence="4">
    <location>
        <begin position="12"/>
        <end position="33"/>
    </location>
</feature>
<keyword evidence="4" id="KW-0812">Transmembrane</keyword>
<evidence type="ECO:0000259" key="6">
    <source>
        <dbReference type="PROSITE" id="PS50885"/>
    </source>
</evidence>
<keyword evidence="4" id="KW-1133">Transmembrane helix</keyword>
<evidence type="ECO:0000256" key="3">
    <source>
        <dbReference type="PROSITE-ProRule" id="PRU00284"/>
    </source>
</evidence>
<dbReference type="PROSITE" id="PS50111">
    <property type="entry name" value="CHEMOTAXIS_TRANSDUC_2"/>
    <property type="match status" value="1"/>
</dbReference>
<dbReference type="Pfam" id="PF08376">
    <property type="entry name" value="NIT"/>
    <property type="match status" value="1"/>
</dbReference>
<dbReference type="GO" id="GO:0016020">
    <property type="term" value="C:membrane"/>
    <property type="evidence" value="ECO:0007669"/>
    <property type="project" value="InterPro"/>
</dbReference>
<keyword evidence="1 3" id="KW-0807">Transducer</keyword>
<dbReference type="SMART" id="SM00283">
    <property type="entry name" value="MA"/>
    <property type="match status" value="1"/>
</dbReference>
<dbReference type="Gene3D" id="1.10.287.950">
    <property type="entry name" value="Methyl-accepting chemotaxis protein"/>
    <property type="match status" value="1"/>
</dbReference>
<dbReference type="InterPro" id="IPR013587">
    <property type="entry name" value="Nitrate/nitrite_sensing"/>
</dbReference>
<feature type="domain" description="HAMP" evidence="6">
    <location>
        <begin position="338"/>
        <end position="391"/>
    </location>
</feature>
<dbReference type="Gene3D" id="6.10.340.10">
    <property type="match status" value="1"/>
</dbReference>
<name>A0A377JUN6_9HELI</name>
<dbReference type="PANTHER" id="PTHR32089">
    <property type="entry name" value="METHYL-ACCEPTING CHEMOTAXIS PROTEIN MCPB"/>
    <property type="match status" value="1"/>
</dbReference>
<feature type="transmembrane region" description="Helical" evidence="4">
    <location>
        <begin position="318"/>
        <end position="341"/>
    </location>
</feature>
<protein>
    <submittedName>
        <fullName evidence="7">Methyl-accepting chemotaxis protein</fullName>
    </submittedName>
</protein>
<gene>
    <name evidence="7" type="primary">mcp4_5</name>
    <name evidence="7" type="ORF">NCTC12219_01589</name>
</gene>
<organism evidence="7 8">
    <name type="scientific">Helicobacter cinaedi</name>
    <dbReference type="NCBI Taxonomy" id="213"/>
    <lineage>
        <taxon>Bacteria</taxon>
        <taxon>Pseudomonadati</taxon>
        <taxon>Campylobacterota</taxon>
        <taxon>Epsilonproteobacteria</taxon>
        <taxon>Campylobacterales</taxon>
        <taxon>Helicobacteraceae</taxon>
        <taxon>Helicobacter</taxon>
    </lineage>
</organism>
<evidence type="ECO:0000259" key="5">
    <source>
        <dbReference type="PROSITE" id="PS50111"/>
    </source>
</evidence>
<dbReference type="EMBL" id="UGHX01000001">
    <property type="protein sequence ID" value="STP11690.1"/>
    <property type="molecule type" value="Genomic_DNA"/>
</dbReference>
<proteinExistence type="inferred from homology"/>
<comment type="similarity">
    <text evidence="2">Belongs to the methyl-accepting chemotaxis (MCP) protein family.</text>
</comment>
<evidence type="ECO:0000256" key="4">
    <source>
        <dbReference type="SAM" id="Phobius"/>
    </source>
</evidence>
<dbReference type="Pfam" id="PF00015">
    <property type="entry name" value="MCPsignal"/>
    <property type="match status" value="1"/>
</dbReference>
<dbReference type="PANTHER" id="PTHR32089:SF114">
    <property type="entry name" value="METHYL-ACCEPTING CHEMOTAXIS PROTEIN MCPB"/>
    <property type="match status" value="1"/>
</dbReference>
<sequence length="668" mass="74162">MLSLLRHLSIKVQILALVAIPIIALVCFIFVQLSQTLHSISSAEILKEQIRISEQLSALVHEMQKERGMSAGFLASKGKKFANELQAQRLLTDKAYKNLSDLFAQSKDLPQSYQAQLNQGLESVSKITQIRTMADDSLSSHSNVTPQVVGYYTTTIAFLLDSVLESTKLIHDATLAKSMVAYVNFLYAKERAGLERATANGIFASNVVPNDTNYNKFVSLIAEQEAFMKLFVSLASQESLDFYFNAIKNPSFAKVQEMREILHTKRHSGDFGVEAKEWFDTITIKIDTLKEIEDFISRRLDTFVDSYLNELYSELKTWLIVSGILILLALILCVLVLRSILTRLNNVNTKLSYITEHRDLKEQVKVLANDEISAMARSVNAFIRYIHDMFVEFAKQAKNNLSITQALVNVSSKLDSNTKHIAQISADNTSLGEKSRSIIEQNITLSNATKEALESVLDNVGHTREIIESTNQEIRDDALKESQNADKILSLANEAKNIQGVLVVITDIADQTNLLALNAAIEAARAGEHGRGFAVVADEVRKLAERTQHSITETSGIIQSILQSIDEISTDMENSSKSMQHLAEQSEVMHSNIEALTHLVQEAMEKSLSSLEGAKKVNANTSAILDNGAKIAGCVDEIVDINEKMQESSKNLGTQTKELDEMIGTFKI</sequence>
<dbReference type="InterPro" id="IPR003660">
    <property type="entry name" value="HAMP_dom"/>
</dbReference>
<dbReference type="RefSeq" id="WP_115722218.1">
    <property type="nucleotide sequence ID" value="NZ_UGHX01000001.1"/>
</dbReference>
<feature type="domain" description="Methyl-accepting transducer" evidence="5">
    <location>
        <begin position="410"/>
        <end position="639"/>
    </location>
</feature>
<evidence type="ECO:0000313" key="8">
    <source>
        <dbReference type="Proteomes" id="UP000255103"/>
    </source>
</evidence>
<dbReference type="InterPro" id="IPR004089">
    <property type="entry name" value="MCPsignal_dom"/>
</dbReference>
<dbReference type="AlphaFoldDB" id="A0A377JUN6"/>
<dbReference type="SUPFAM" id="SSF58104">
    <property type="entry name" value="Methyl-accepting chemotaxis protein (MCP) signaling domain"/>
    <property type="match status" value="1"/>
</dbReference>
<dbReference type="GO" id="GO:0007165">
    <property type="term" value="P:signal transduction"/>
    <property type="evidence" value="ECO:0007669"/>
    <property type="project" value="UniProtKB-KW"/>
</dbReference>
<evidence type="ECO:0000256" key="2">
    <source>
        <dbReference type="ARBA" id="ARBA00029447"/>
    </source>
</evidence>
<keyword evidence="4" id="KW-0472">Membrane</keyword>
<evidence type="ECO:0000313" key="7">
    <source>
        <dbReference type="EMBL" id="STP11690.1"/>
    </source>
</evidence>
<accession>A0A377JUN6</accession>
<reference evidence="7 8" key="1">
    <citation type="submission" date="2018-06" db="EMBL/GenBank/DDBJ databases">
        <authorList>
            <consortium name="Pathogen Informatics"/>
            <person name="Doyle S."/>
        </authorList>
    </citation>
    <scope>NUCLEOTIDE SEQUENCE [LARGE SCALE GENOMIC DNA]</scope>
    <source>
        <strain evidence="7 8">NCTC12219</strain>
    </source>
</reference>